<comment type="caution">
    <text evidence="2">The sequence shown here is derived from an EMBL/GenBank/DDBJ whole genome shotgun (WGS) entry which is preliminary data.</text>
</comment>
<proteinExistence type="predicted"/>
<accession>A0A6A5GXA3</accession>
<dbReference type="EMBL" id="WUAV01000004">
    <property type="protein sequence ID" value="KAF1759155.1"/>
    <property type="molecule type" value="Genomic_DNA"/>
</dbReference>
<reference evidence="2 3" key="1">
    <citation type="submission" date="2019-12" db="EMBL/GenBank/DDBJ databases">
        <title>Chromosome-level assembly of the Caenorhabditis remanei genome.</title>
        <authorList>
            <person name="Teterina A.A."/>
            <person name="Willis J.H."/>
            <person name="Phillips P.C."/>
        </authorList>
    </citation>
    <scope>NUCLEOTIDE SEQUENCE [LARGE SCALE GENOMIC DNA]</scope>
    <source>
        <strain evidence="2 3">PX506</strain>
        <tissue evidence="2">Whole organism</tissue>
    </source>
</reference>
<organism evidence="2 3">
    <name type="scientific">Caenorhabditis remanei</name>
    <name type="common">Caenorhabditis vulgaris</name>
    <dbReference type="NCBI Taxonomy" id="31234"/>
    <lineage>
        <taxon>Eukaryota</taxon>
        <taxon>Metazoa</taxon>
        <taxon>Ecdysozoa</taxon>
        <taxon>Nematoda</taxon>
        <taxon>Chromadorea</taxon>
        <taxon>Rhabditida</taxon>
        <taxon>Rhabditina</taxon>
        <taxon>Rhabditomorpha</taxon>
        <taxon>Rhabditoidea</taxon>
        <taxon>Rhabditidae</taxon>
        <taxon>Peloderinae</taxon>
        <taxon>Caenorhabditis</taxon>
    </lineage>
</organism>
<dbReference type="InterPro" id="IPR055578">
    <property type="entry name" value="DUF7154"/>
</dbReference>
<dbReference type="PANTHER" id="PTHR23062:SF3">
    <property type="entry name" value="ANF_RECEPTOR DOMAIN-CONTAINING PROTEIN-RELATED"/>
    <property type="match status" value="1"/>
</dbReference>
<protein>
    <recommendedName>
        <fullName evidence="1">DUF7154 domain-containing protein</fullName>
    </recommendedName>
</protein>
<name>A0A6A5GXA3_CAERE</name>
<evidence type="ECO:0000313" key="2">
    <source>
        <dbReference type="EMBL" id="KAF1759155.1"/>
    </source>
</evidence>
<dbReference type="Pfam" id="PF23673">
    <property type="entry name" value="DUF7154"/>
    <property type="match status" value="1"/>
</dbReference>
<dbReference type="RefSeq" id="XP_053585784.1">
    <property type="nucleotide sequence ID" value="XM_053731012.1"/>
</dbReference>
<feature type="domain" description="DUF7154" evidence="1">
    <location>
        <begin position="398"/>
        <end position="506"/>
    </location>
</feature>
<gene>
    <name evidence="2" type="ORF">GCK72_015616</name>
</gene>
<dbReference type="CTD" id="78776119"/>
<dbReference type="PANTHER" id="PTHR23062">
    <property type="entry name" value="HYPOTHETICAL PROTEIN C.ELEGANS"/>
    <property type="match status" value="1"/>
</dbReference>
<sequence>MTSPFPLFHVPYVPLARIIDFMEPKTLVSLSFLKSNYVLIARKLVENINYEGMESVKIGGEHVRIKMEHLNGYIISYWDNAVNRLKVITDYVTNLFNIDVSEIWASKQSLHIIEWVNRRQKTPLKNVLYSSATATSEEEMIYILKDCRPISRLSIHLKPPQNFRFAEKFPKIDCLEISNSKWVTIDDLLSMDGIDIHLENASLTNIPPAQCLPSTDITVLYAYSTDIDADTYGYGASSVIGYANKYATMANVRFDTKQEEDIEYHTDSESLSDSLNSHLPDPSLGYGNKTTGSNLYTVLKKFLNNRKVSLCGAHVFIAVKRYPDESDVSDIITQLRANHVIVYIAVDSIPSGGSNSATLYEMSYQTNGYSLFATGSDLRYAFEWMTAILQTPYQIIAQNFVVSESGRIEVSAFTTPIPTGYASPCFFATTIQNHTLDNSFVSMNYTIESTDGSFVYTFPGGYSLPLYGTEQADFSTLNGSLSYKWTIDYHYDTDAPQIIQLRMYSHYYHDFLPLPVF</sequence>
<dbReference type="GO" id="GO:0045087">
    <property type="term" value="P:innate immune response"/>
    <property type="evidence" value="ECO:0007669"/>
    <property type="project" value="TreeGrafter"/>
</dbReference>
<dbReference type="Proteomes" id="UP000483820">
    <property type="component" value="Chromosome IV"/>
</dbReference>
<evidence type="ECO:0000313" key="3">
    <source>
        <dbReference type="Proteomes" id="UP000483820"/>
    </source>
</evidence>
<dbReference type="GeneID" id="78776119"/>
<dbReference type="KEGG" id="crq:GCK72_015616"/>
<dbReference type="AlphaFoldDB" id="A0A6A5GXA3"/>
<evidence type="ECO:0000259" key="1">
    <source>
        <dbReference type="Pfam" id="PF23673"/>
    </source>
</evidence>